<proteinExistence type="predicted"/>
<organism evidence="3 4">
    <name type="scientific">Coccomyxa viridis</name>
    <dbReference type="NCBI Taxonomy" id="1274662"/>
    <lineage>
        <taxon>Eukaryota</taxon>
        <taxon>Viridiplantae</taxon>
        <taxon>Chlorophyta</taxon>
        <taxon>core chlorophytes</taxon>
        <taxon>Trebouxiophyceae</taxon>
        <taxon>Trebouxiophyceae incertae sedis</taxon>
        <taxon>Coccomyxaceae</taxon>
        <taxon>Coccomyxa</taxon>
    </lineage>
</organism>
<comment type="caution">
    <text evidence="3">The sequence shown here is derived from an EMBL/GenBank/DDBJ whole genome shotgun (WGS) entry which is preliminary data.</text>
</comment>
<evidence type="ECO:0000313" key="4">
    <source>
        <dbReference type="Proteomes" id="UP001314263"/>
    </source>
</evidence>
<sequence>MDALRLPGTPEGIKGGDAIQTSPNLLDALNREQGRLGNLQPGEQFSLARGGQSIKAIFAMAEEDDDDDFFKEFGVEDLDNEDIEAEPRPSSPGAHEPSTQAMDAAAEAETPPDLPNNSTGPKGACPAAGSLQRGSSPEDVTHAAKGADVPRASSQKDMPHSAEDMPAAALGGGTTLQHDTIMQDASEATAADAIQHAASEQVIHNMQIVHGKQQSAHHDVQGCTRGEAEGQMQHLMQASMQPVGAVHANADTLMQEASQPSDAQQAAPVCVDACMQNAVDSADGGTDNTHCADPGMQDASQRDDEPQQHNTRAHVDIVDVHTAAEAPSGPQESMPMHEAALSVDMMGLQPASRGAEQVPMPPEASAALQCNVVQSEVMMPGVGADSAPQDLMRPSSAGTTMSDTQLAPVGAETLARSASAPLLSKDCVEAALTEAIASEEQHAAAPEGVLMPEKPLQGAAMHQASGQQELPQQQPADVPTVHPDPVQQQAGVVPQMRQPQTTSQERPQGLHAVPIQPGQPLGSSVLAPSLQPRIATPYSAAPGLKVSPRVLPMPRTGLARLPQIIRPYAPAIQLPASAATAATLRPRAPSPSPVQPFSLPPVSVAPANAPLSASPQPLSMLQISAAPAWAGTPAASTSPAQPSSAPPVSAAPTTAPFSGFPQAFSATPVVPTSDTQVASAALPSAERPCNVGMSHPHAARTHGQAEQVAPTQTEDLPELHALNLELLKSQRKLEQMLEEAQQMTDQALELQVMAAILGNRLTRLNNPMLAAKLKEMKQRAEAIMAPED</sequence>
<evidence type="ECO:0000313" key="3">
    <source>
        <dbReference type="EMBL" id="CAK0748780.1"/>
    </source>
</evidence>
<feature type="region of interest" description="Disordered" evidence="2">
    <location>
        <begin position="1"/>
        <end position="20"/>
    </location>
</feature>
<protein>
    <submittedName>
        <fullName evidence="3">Uncharacterized protein</fullName>
    </submittedName>
</protein>
<feature type="region of interest" description="Disordered" evidence="2">
    <location>
        <begin position="631"/>
        <end position="654"/>
    </location>
</feature>
<feature type="compositionally biased region" description="Polar residues" evidence="2">
    <location>
        <begin position="464"/>
        <end position="475"/>
    </location>
</feature>
<evidence type="ECO:0000256" key="1">
    <source>
        <dbReference type="SAM" id="Coils"/>
    </source>
</evidence>
<keyword evidence="4" id="KW-1185">Reference proteome</keyword>
<dbReference type="EMBL" id="CAUYUE010000003">
    <property type="protein sequence ID" value="CAK0748780.1"/>
    <property type="molecule type" value="Genomic_DNA"/>
</dbReference>
<feature type="region of interest" description="Disordered" evidence="2">
    <location>
        <begin position="458"/>
        <end position="526"/>
    </location>
</feature>
<feature type="region of interest" description="Disordered" evidence="2">
    <location>
        <begin position="68"/>
        <end position="164"/>
    </location>
</feature>
<evidence type="ECO:0000256" key="2">
    <source>
        <dbReference type="SAM" id="MobiDB-lite"/>
    </source>
</evidence>
<dbReference type="AlphaFoldDB" id="A0AAV1HUT4"/>
<dbReference type="Proteomes" id="UP001314263">
    <property type="component" value="Unassembled WGS sequence"/>
</dbReference>
<reference evidence="3 4" key="1">
    <citation type="submission" date="2023-10" db="EMBL/GenBank/DDBJ databases">
        <authorList>
            <person name="Maclean D."/>
            <person name="Macfadyen A."/>
        </authorList>
    </citation>
    <scope>NUCLEOTIDE SEQUENCE [LARGE SCALE GENOMIC DNA]</scope>
</reference>
<feature type="compositionally biased region" description="Basic and acidic residues" evidence="2">
    <location>
        <begin position="300"/>
        <end position="310"/>
    </location>
</feature>
<accession>A0AAV1HUT4</accession>
<feature type="compositionally biased region" description="Acidic residues" evidence="2">
    <location>
        <begin position="68"/>
        <end position="84"/>
    </location>
</feature>
<feature type="region of interest" description="Disordered" evidence="2">
    <location>
        <begin position="281"/>
        <end position="310"/>
    </location>
</feature>
<gene>
    <name evidence="3" type="ORF">CVIRNUC_001859</name>
</gene>
<keyword evidence="1" id="KW-0175">Coiled coil</keyword>
<name>A0AAV1HUT4_9CHLO</name>
<feature type="coiled-coil region" evidence="1">
    <location>
        <begin position="719"/>
        <end position="753"/>
    </location>
</feature>
<feature type="compositionally biased region" description="Polar residues" evidence="2">
    <location>
        <begin position="497"/>
        <end position="506"/>
    </location>
</feature>